<name>A0A4Q4K9P3_BRAEL</name>
<proteinExistence type="predicted"/>
<dbReference type="EMBL" id="JAFICZ010000001">
    <property type="protein sequence ID" value="MBP1290375.1"/>
    <property type="molecule type" value="Genomic_DNA"/>
</dbReference>
<evidence type="ECO:0000313" key="2">
    <source>
        <dbReference type="Proteomes" id="UP000673383"/>
    </source>
</evidence>
<organism evidence="1 2">
    <name type="scientific">Bradyrhizobium elkanii</name>
    <dbReference type="NCBI Taxonomy" id="29448"/>
    <lineage>
        <taxon>Bacteria</taxon>
        <taxon>Pseudomonadati</taxon>
        <taxon>Pseudomonadota</taxon>
        <taxon>Alphaproteobacteria</taxon>
        <taxon>Hyphomicrobiales</taxon>
        <taxon>Nitrobacteraceae</taxon>
        <taxon>Bradyrhizobium</taxon>
    </lineage>
</organism>
<evidence type="ECO:0000313" key="1">
    <source>
        <dbReference type="EMBL" id="MBP1290375.1"/>
    </source>
</evidence>
<dbReference type="Proteomes" id="UP000673383">
    <property type="component" value="Unassembled WGS sequence"/>
</dbReference>
<reference evidence="1" key="1">
    <citation type="submission" date="2021-02" db="EMBL/GenBank/DDBJ databases">
        <title>Genomic Encyclopedia of Type Strains, Phase IV (KMG-V): Genome sequencing to study the core and pangenomes of soil and plant-associated prokaryotes.</title>
        <authorList>
            <person name="Whitman W."/>
        </authorList>
    </citation>
    <scope>NUCLEOTIDE SEQUENCE</scope>
    <source>
        <strain evidence="1">USDA 406</strain>
    </source>
</reference>
<dbReference type="AlphaFoldDB" id="A0A4Q4K9P3"/>
<comment type="caution">
    <text evidence="1">The sequence shown here is derived from an EMBL/GenBank/DDBJ whole genome shotgun (WGS) entry which is preliminary data.</text>
</comment>
<protein>
    <submittedName>
        <fullName evidence="1">Uncharacterized protein</fullName>
    </submittedName>
</protein>
<accession>A0A4Q4K9P3</accession>
<dbReference type="GeneID" id="92957042"/>
<dbReference type="RefSeq" id="WP_129964851.1">
    <property type="nucleotide sequence ID" value="NZ_CP126003.1"/>
</dbReference>
<gene>
    <name evidence="1" type="ORF">JOH49_000128</name>
</gene>
<sequence length="101" mass="11437">MPTYLASYDIKETSPDPHSTFLKQAAAHNWKLWILATNNIWYRLPNTTLEGTFANIEAAKAALEATRAATEREMGRTVTMNKWIIVDYGASSFNSDQRQNV</sequence>